<evidence type="ECO:0000256" key="1">
    <source>
        <dbReference type="ARBA" id="ARBA00023125"/>
    </source>
</evidence>
<name>A0ABT2RIP7_9FIRM</name>
<organism evidence="3 4">
    <name type="scientific">Dorea acetigenes</name>
    <dbReference type="NCBI Taxonomy" id="2981787"/>
    <lineage>
        <taxon>Bacteria</taxon>
        <taxon>Bacillati</taxon>
        <taxon>Bacillota</taxon>
        <taxon>Clostridia</taxon>
        <taxon>Lachnospirales</taxon>
        <taxon>Lachnospiraceae</taxon>
        <taxon>Dorea</taxon>
    </lineage>
</organism>
<dbReference type="Proteomes" id="UP001652431">
    <property type="component" value="Unassembled WGS sequence"/>
</dbReference>
<dbReference type="Pfam" id="PF01381">
    <property type="entry name" value="HTH_3"/>
    <property type="match status" value="1"/>
</dbReference>
<dbReference type="PROSITE" id="PS50943">
    <property type="entry name" value="HTH_CROC1"/>
    <property type="match status" value="1"/>
</dbReference>
<comment type="caution">
    <text evidence="3">The sequence shown here is derived from an EMBL/GenBank/DDBJ whole genome shotgun (WGS) entry which is preliminary data.</text>
</comment>
<protein>
    <submittedName>
        <fullName evidence="3">Helix-turn-helix domain-containing protein</fullName>
    </submittedName>
</protein>
<dbReference type="PANTHER" id="PTHR46558:SF11">
    <property type="entry name" value="HTH-TYPE TRANSCRIPTIONAL REGULATOR XRE"/>
    <property type="match status" value="1"/>
</dbReference>
<dbReference type="InterPro" id="IPR010982">
    <property type="entry name" value="Lambda_DNA-bd_dom_sf"/>
</dbReference>
<dbReference type="InterPro" id="IPR001387">
    <property type="entry name" value="Cro/C1-type_HTH"/>
</dbReference>
<sequence length="128" mass="14647">MANIQLAKNLRALRDANNLNQGDLSDMLNISRQAYSNYENSKRTPDLDSLLRLASFYHVTLEQLVNGNLSNPVQSFSEEKVPYYMALDIKTGNTLYLKEEETELITKFRSLSDDNKRIITGFLDSHSK</sequence>
<dbReference type="PANTHER" id="PTHR46558">
    <property type="entry name" value="TRACRIPTIONAL REGULATORY PROTEIN-RELATED-RELATED"/>
    <property type="match status" value="1"/>
</dbReference>
<dbReference type="SUPFAM" id="SSF47413">
    <property type="entry name" value="lambda repressor-like DNA-binding domains"/>
    <property type="match status" value="1"/>
</dbReference>
<keyword evidence="1" id="KW-0238">DNA-binding</keyword>
<gene>
    <name evidence="3" type="ORF">OCV99_01445</name>
</gene>
<accession>A0ABT2RIP7</accession>
<reference evidence="3 4" key="1">
    <citation type="journal article" date="2021" name="ISME Commun">
        <title>Automated analysis of genomic sequences facilitates high-throughput and comprehensive description of bacteria.</title>
        <authorList>
            <person name="Hitch T.C.A."/>
        </authorList>
    </citation>
    <scope>NUCLEOTIDE SEQUENCE [LARGE SCALE GENOMIC DNA]</scope>
    <source>
        <strain evidence="3 4">Sanger_03</strain>
    </source>
</reference>
<dbReference type="RefSeq" id="WP_158367451.1">
    <property type="nucleotide sequence ID" value="NZ_JAOQJU010000001.1"/>
</dbReference>
<evidence type="ECO:0000259" key="2">
    <source>
        <dbReference type="PROSITE" id="PS50943"/>
    </source>
</evidence>
<evidence type="ECO:0000313" key="3">
    <source>
        <dbReference type="EMBL" id="MCU6685230.1"/>
    </source>
</evidence>
<dbReference type="EMBL" id="JAOQJU010000001">
    <property type="protein sequence ID" value="MCU6685230.1"/>
    <property type="molecule type" value="Genomic_DNA"/>
</dbReference>
<feature type="domain" description="HTH cro/C1-type" evidence="2">
    <location>
        <begin position="10"/>
        <end position="64"/>
    </location>
</feature>
<dbReference type="SMART" id="SM00530">
    <property type="entry name" value="HTH_XRE"/>
    <property type="match status" value="1"/>
</dbReference>
<evidence type="ECO:0000313" key="4">
    <source>
        <dbReference type="Proteomes" id="UP001652431"/>
    </source>
</evidence>
<keyword evidence="4" id="KW-1185">Reference proteome</keyword>
<proteinExistence type="predicted"/>
<dbReference type="Gene3D" id="1.10.260.40">
    <property type="entry name" value="lambda repressor-like DNA-binding domains"/>
    <property type="match status" value="1"/>
</dbReference>
<dbReference type="CDD" id="cd00093">
    <property type="entry name" value="HTH_XRE"/>
    <property type="match status" value="1"/>
</dbReference>